<accession>A0A7Y3RL05</accession>
<comment type="cofactor">
    <cofactor evidence="1 9">
        <name>pyridoxal 5'-phosphate</name>
        <dbReference type="ChEBI" id="CHEBI:597326"/>
    </cofactor>
</comment>
<dbReference type="Gene3D" id="3.40.640.10">
    <property type="entry name" value="Type I PLP-dependent aspartate aminotransferase-like (Major domain)"/>
    <property type="match status" value="1"/>
</dbReference>
<evidence type="ECO:0000313" key="12">
    <source>
        <dbReference type="Proteomes" id="UP000536835"/>
    </source>
</evidence>
<comment type="similarity">
    <text evidence="3 9">Belongs to the class-II pyridoxal-phosphate-dependent aminotransferase family. Histidinol-phosphate aminotransferase subfamily.</text>
</comment>
<dbReference type="Pfam" id="PF00155">
    <property type="entry name" value="Aminotran_1_2"/>
    <property type="match status" value="1"/>
</dbReference>
<dbReference type="UniPathway" id="UPA00031">
    <property type="reaction ID" value="UER00012"/>
</dbReference>
<dbReference type="InterPro" id="IPR015424">
    <property type="entry name" value="PyrdxlP-dep_Trfase"/>
</dbReference>
<proteinExistence type="inferred from homology"/>
<feature type="domain" description="Aminotransferase class I/classII large" evidence="10">
    <location>
        <begin position="30"/>
        <end position="354"/>
    </location>
</feature>
<keyword evidence="12" id="KW-1185">Reference proteome</keyword>
<feature type="modified residue" description="N6-(pyridoxal phosphate)lysine" evidence="9">
    <location>
        <position position="224"/>
    </location>
</feature>
<evidence type="ECO:0000313" key="11">
    <source>
        <dbReference type="EMBL" id="NNU16018.1"/>
    </source>
</evidence>
<dbReference type="RefSeq" id="WP_173197904.1">
    <property type="nucleotide sequence ID" value="NZ_JABFCX010000002.1"/>
</dbReference>
<dbReference type="HAMAP" id="MF_01023">
    <property type="entry name" value="HisC_aminotrans_2"/>
    <property type="match status" value="1"/>
</dbReference>
<dbReference type="EC" id="2.6.1.9" evidence="9"/>
<keyword evidence="5 9" id="KW-0032">Aminotransferase</keyword>
<dbReference type="GO" id="GO:0000105">
    <property type="term" value="P:L-histidine biosynthetic process"/>
    <property type="evidence" value="ECO:0007669"/>
    <property type="project" value="UniProtKB-UniRule"/>
</dbReference>
<reference evidence="11 12" key="1">
    <citation type="submission" date="2020-05" db="EMBL/GenBank/DDBJ databases">
        <title>Parvularcula mediterraneae sp. nov., isolated from polypropylene straw from shallow seawater of the seashore of Laganas in Zakynthos island, Greece.</title>
        <authorList>
            <person name="Szabo I."/>
            <person name="Al-Omari J."/>
            <person name="Rado J."/>
            <person name="Szerdahelyi G.S."/>
        </authorList>
    </citation>
    <scope>NUCLEOTIDE SEQUENCE [LARGE SCALE GENOMIC DNA]</scope>
    <source>
        <strain evidence="11 12">ZS-1/3</strain>
    </source>
</reference>
<protein>
    <recommendedName>
        <fullName evidence="9">Histidinol-phosphate aminotransferase</fullName>
        <ecNumber evidence="9">2.6.1.9</ecNumber>
    </recommendedName>
    <alternativeName>
        <fullName evidence="9">Imidazole acetol-phosphate transaminase</fullName>
    </alternativeName>
</protein>
<evidence type="ECO:0000256" key="9">
    <source>
        <dbReference type="HAMAP-Rule" id="MF_01023"/>
    </source>
</evidence>
<name>A0A7Y3RL05_9PROT</name>
<keyword evidence="6 9" id="KW-0808">Transferase</keyword>
<comment type="subunit">
    <text evidence="4 9">Homodimer.</text>
</comment>
<dbReference type="InterPro" id="IPR050106">
    <property type="entry name" value="HistidinolP_aminotransfase"/>
</dbReference>
<dbReference type="PANTHER" id="PTHR43643">
    <property type="entry name" value="HISTIDINOL-PHOSPHATE AMINOTRANSFERASE 2"/>
    <property type="match status" value="1"/>
</dbReference>
<evidence type="ECO:0000256" key="7">
    <source>
        <dbReference type="ARBA" id="ARBA00022898"/>
    </source>
</evidence>
<dbReference type="GO" id="GO:0004400">
    <property type="term" value="F:histidinol-phosphate transaminase activity"/>
    <property type="evidence" value="ECO:0007669"/>
    <property type="project" value="UniProtKB-UniRule"/>
</dbReference>
<evidence type="ECO:0000256" key="3">
    <source>
        <dbReference type="ARBA" id="ARBA00007970"/>
    </source>
</evidence>
<evidence type="ECO:0000256" key="4">
    <source>
        <dbReference type="ARBA" id="ARBA00011738"/>
    </source>
</evidence>
<keyword evidence="9" id="KW-0368">Histidine biosynthesis</keyword>
<dbReference type="GO" id="GO:0030170">
    <property type="term" value="F:pyridoxal phosphate binding"/>
    <property type="evidence" value="ECO:0007669"/>
    <property type="project" value="InterPro"/>
</dbReference>
<dbReference type="InterPro" id="IPR005861">
    <property type="entry name" value="HisP_aminotrans"/>
</dbReference>
<dbReference type="NCBIfam" id="TIGR01141">
    <property type="entry name" value="hisC"/>
    <property type="match status" value="1"/>
</dbReference>
<dbReference type="Proteomes" id="UP000536835">
    <property type="component" value="Unassembled WGS sequence"/>
</dbReference>
<dbReference type="InterPro" id="IPR015422">
    <property type="entry name" value="PyrdxlP-dep_Trfase_small"/>
</dbReference>
<dbReference type="CDD" id="cd00609">
    <property type="entry name" value="AAT_like"/>
    <property type="match status" value="1"/>
</dbReference>
<comment type="caution">
    <text evidence="11">The sequence shown here is derived from an EMBL/GenBank/DDBJ whole genome shotgun (WGS) entry which is preliminary data.</text>
</comment>
<comment type="pathway">
    <text evidence="2 9">Amino-acid biosynthesis; L-histidine biosynthesis; L-histidine from 5-phospho-alpha-D-ribose 1-diphosphate: step 7/9.</text>
</comment>
<evidence type="ECO:0000256" key="2">
    <source>
        <dbReference type="ARBA" id="ARBA00005011"/>
    </source>
</evidence>
<evidence type="ECO:0000256" key="6">
    <source>
        <dbReference type="ARBA" id="ARBA00022679"/>
    </source>
</evidence>
<keyword evidence="7 9" id="KW-0663">Pyridoxal phosphate</keyword>
<dbReference type="InterPro" id="IPR004839">
    <property type="entry name" value="Aminotransferase_I/II_large"/>
</dbReference>
<evidence type="ECO:0000256" key="5">
    <source>
        <dbReference type="ARBA" id="ARBA00022576"/>
    </source>
</evidence>
<sequence>MTTRPTPRSGLLDISPYVPGKSKAEGKTYKLSSNESALGPAPSAIEAAREVAGALHLYPDGSATGLREALAKLHSIDAERIIVGNGSDEVLTLSVKCFTEPGDEVLMTRHGFSYYPILTKAEGCKPVMAEEDDLTADVDELLAAVSERTKVVLLANPNNPTGTLLPSDEVRRLREELPPHVLLVIDGAYAEYVEADDYDGGLALVEEAEASGAANVVMTRTFSKIYGLGGMRVGWGYVPSALIDVMNRVRGPFNVNAPALAGAEAALADQGFVEENRRHNFEDMARLTQRLRGRGFEVRETLANFILIDLGTEDRARAFLKHQEEAGVFIRSTASSNLPTFVRVSIGAREANDAFLAAAESFDA</sequence>
<gene>
    <name evidence="9" type="primary">hisC</name>
    <name evidence="11" type="ORF">HK107_06750</name>
</gene>
<evidence type="ECO:0000259" key="10">
    <source>
        <dbReference type="Pfam" id="PF00155"/>
    </source>
</evidence>
<dbReference type="AlphaFoldDB" id="A0A7Y3RL05"/>
<dbReference type="Gene3D" id="3.90.1150.10">
    <property type="entry name" value="Aspartate Aminotransferase, domain 1"/>
    <property type="match status" value="1"/>
</dbReference>
<keyword evidence="9" id="KW-0028">Amino-acid biosynthesis</keyword>
<dbReference type="SUPFAM" id="SSF53383">
    <property type="entry name" value="PLP-dependent transferases"/>
    <property type="match status" value="1"/>
</dbReference>
<dbReference type="InterPro" id="IPR015421">
    <property type="entry name" value="PyrdxlP-dep_Trfase_major"/>
</dbReference>
<evidence type="ECO:0000256" key="8">
    <source>
        <dbReference type="ARBA" id="ARBA00047481"/>
    </source>
</evidence>
<comment type="catalytic activity">
    <reaction evidence="8 9">
        <text>L-histidinol phosphate + 2-oxoglutarate = 3-(imidazol-4-yl)-2-oxopropyl phosphate + L-glutamate</text>
        <dbReference type="Rhea" id="RHEA:23744"/>
        <dbReference type="ChEBI" id="CHEBI:16810"/>
        <dbReference type="ChEBI" id="CHEBI:29985"/>
        <dbReference type="ChEBI" id="CHEBI:57766"/>
        <dbReference type="ChEBI" id="CHEBI:57980"/>
        <dbReference type="EC" id="2.6.1.9"/>
    </reaction>
</comment>
<dbReference type="PANTHER" id="PTHR43643:SF3">
    <property type="entry name" value="HISTIDINOL-PHOSPHATE AMINOTRANSFERASE"/>
    <property type="match status" value="1"/>
</dbReference>
<evidence type="ECO:0000256" key="1">
    <source>
        <dbReference type="ARBA" id="ARBA00001933"/>
    </source>
</evidence>
<dbReference type="EMBL" id="JABFCX010000002">
    <property type="protein sequence ID" value="NNU16018.1"/>
    <property type="molecule type" value="Genomic_DNA"/>
</dbReference>
<organism evidence="11 12">
    <name type="scientific">Parvularcula mediterranea</name>
    <dbReference type="NCBI Taxonomy" id="2732508"/>
    <lineage>
        <taxon>Bacteria</taxon>
        <taxon>Pseudomonadati</taxon>
        <taxon>Pseudomonadota</taxon>
        <taxon>Alphaproteobacteria</taxon>
        <taxon>Parvularculales</taxon>
        <taxon>Parvularculaceae</taxon>
        <taxon>Parvularcula</taxon>
    </lineage>
</organism>